<accession>A0A2P2KGX6</accession>
<proteinExistence type="predicted"/>
<dbReference type="EMBL" id="GGEC01024463">
    <property type="protein sequence ID" value="MBX04947.1"/>
    <property type="molecule type" value="Transcribed_RNA"/>
</dbReference>
<name>A0A2P2KGX6_RHIMU</name>
<organism evidence="2">
    <name type="scientific">Rhizophora mucronata</name>
    <name type="common">Asiatic mangrove</name>
    <dbReference type="NCBI Taxonomy" id="61149"/>
    <lineage>
        <taxon>Eukaryota</taxon>
        <taxon>Viridiplantae</taxon>
        <taxon>Streptophyta</taxon>
        <taxon>Embryophyta</taxon>
        <taxon>Tracheophyta</taxon>
        <taxon>Spermatophyta</taxon>
        <taxon>Magnoliopsida</taxon>
        <taxon>eudicotyledons</taxon>
        <taxon>Gunneridae</taxon>
        <taxon>Pentapetalae</taxon>
        <taxon>rosids</taxon>
        <taxon>fabids</taxon>
        <taxon>Malpighiales</taxon>
        <taxon>Rhizophoraceae</taxon>
        <taxon>Rhizophora</taxon>
    </lineage>
</organism>
<reference evidence="2" key="1">
    <citation type="submission" date="2018-02" db="EMBL/GenBank/DDBJ databases">
        <title>Rhizophora mucronata_Transcriptome.</title>
        <authorList>
            <person name="Meera S.P."/>
            <person name="Sreeshan A."/>
            <person name="Augustine A."/>
        </authorList>
    </citation>
    <scope>NUCLEOTIDE SEQUENCE</scope>
    <source>
        <tissue evidence="2">Leaf</tissue>
    </source>
</reference>
<protein>
    <submittedName>
        <fullName evidence="2">Uncharacterized protein</fullName>
    </submittedName>
</protein>
<feature type="compositionally biased region" description="Basic and acidic residues" evidence="1">
    <location>
        <begin position="13"/>
        <end position="23"/>
    </location>
</feature>
<feature type="region of interest" description="Disordered" evidence="1">
    <location>
        <begin position="1"/>
        <end position="23"/>
    </location>
</feature>
<evidence type="ECO:0000256" key="1">
    <source>
        <dbReference type="SAM" id="MobiDB-lite"/>
    </source>
</evidence>
<evidence type="ECO:0000313" key="2">
    <source>
        <dbReference type="EMBL" id="MBX04947.1"/>
    </source>
</evidence>
<sequence length="23" mass="2879">MTMKLLSKQKRKSTTERQRLWND</sequence>
<dbReference type="AlphaFoldDB" id="A0A2P2KGX6"/>